<feature type="region of interest" description="Disordered" evidence="6">
    <location>
        <begin position="1"/>
        <end position="26"/>
    </location>
</feature>
<evidence type="ECO:0000256" key="3">
    <source>
        <dbReference type="ARBA" id="ARBA00023274"/>
    </source>
</evidence>
<dbReference type="NCBIfam" id="NF006331">
    <property type="entry name" value="PRK08561.1"/>
    <property type="match status" value="1"/>
</dbReference>
<dbReference type="PANTHER" id="PTHR11885:SF6">
    <property type="entry name" value="SMALL RIBOSOMAL SUBUNIT PROTEIN US15"/>
    <property type="match status" value="1"/>
</dbReference>
<evidence type="ECO:0000256" key="6">
    <source>
        <dbReference type="SAM" id="MobiDB-lite"/>
    </source>
</evidence>
<dbReference type="RefSeq" id="WP_316967093.1">
    <property type="nucleotide sequence ID" value="NZ_JARFPK010000037.1"/>
</dbReference>
<reference evidence="8 9" key="1">
    <citation type="submission" date="2023-03" db="EMBL/GenBank/DDBJ databases">
        <title>WGS of Methanotrichaceae archaeon Mx.</title>
        <authorList>
            <person name="Sorokin D.Y."/>
            <person name="Merkel A.Y."/>
        </authorList>
    </citation>
    <scope>NUCLEOTIDE SEQUENCE [LARGE SCALE GENOMIC DNA]</scope>
    <source>
        <strain evidence="8 9">Mx</strain>
    </source>
</reference>
<comment type="similarity">
    <text evidence="1 4 5">Belongs to the universal ribosomal protein uS15 family.</text>
</comment>
<evidence type="ECO:0000256" key="1">
    <source>
        <dbReference type="ARBA" id="ARBA00008434"/>
    </source>
</evidence>
<proteinExistence type="inferred from homology"/>
<dbReference type="Gene3D" id="4.10.860.130">
    <property type="match status" value="1"/>
</dbReference>
<keyword evidence="3 4" id="KW-0687">Ribonucleoprotein</keyword>
<name>A0ABT5X9H2_9EURY</name>
<dbReference type="SUPFAM" id="SSF47060">
    <property type="entry name" value="S15/NS1 RNA-binding domain"/>
    <property type="match status" value="1"/>
</dbReference>
<dbReference type="PROSITE" id="PS00362">
    <property type="entry name" value="RIBOSOMAL_S15"/>
    <property type="match status" value="1"/>
</dbReference>
<dbReference type="InterPro" id="IPR012606">
    <property type="entry name" value="Ribosomal_uS15_N"/>
</dbReference>
<dbReference type="SMART" id="SM01387">
    <property type="entry name" value="Ribosomal_S15"/>
    <property type="match status" value="1"/>
</dbReference>
<feature type="compositionally biased region" description="Low complexity" evidence="6">
    <location>
        <begin position="13"/>
        <end position="23"/>
    </location>
</feature>
<evidence type="ECO:0000313" key="9">
    <source>
        <dbReference type="Proteomes" id="UP001220010"/>
    </source>
</evidence>
<keyword evidence="9" id="KW-1185">Reference proteome</keyword>
<dbReference type="CDD" id="cd00353">
    <property type="entry name" value="Ribosomal_S15p_S13e"/>
    <property type="match status" value="1"/>
</dbReference>
<dbReference type="EMBL" id="JARFPK010000037">
    <property type="protein sequence ID" value="MDF0591359.1"/>
    <property type="molecule type" value="Genomic_DNA"/>
</dbReference>
<evidence type="ECO:0000256" key="2">
    <source>
        <dbReference type="ARBA" id="ARBA00022980"/>
    </source>
</evidence>
<protein>
    <recommendedName>
        <fullName evidence="4">Small ribosomal subunit protein uS15</fullName>
    </recommendedName>
</protein>
<keyword evidence="2 4" id="KW-0689">Ribosomal protein</keyword>
<dbReference type="HAMAP" id="MF_01343_A">
    <property type="entry name" value="Ribosomal_uS15_A"/>
    <property type="match status" value="1"/>
</dbReference>
<dbReference type="InterPro" id="IPR009068">
    <property type="entry name" value="uS15_NS1_RNA-bd_sf"/>
</dbReference>
<organism evidence="8 9">
    <name type="scientific">Candidatus Methanocrinis natronophilus</name>
    <dbReference type="NCBI Taxonomy" id="3033396"/>
    <lineage>
        <taxon>Archaea</taxon>
        <taxon>Methanobacteriati</taxon>
        <taxon>Methanobacteriota</taxon>
        <taxon>Stenosarchaea group</taxon>
        <taxon>Methanomicrobia</taxon>
        <taxon>Methanotrichales</taxon>
        <taxon>Methanotrichaceae</taxon>
        <taxon>Methanocrinis</taxon>
    </lineage>
</organism>
<feature type="compositionally biased region" description="Basic residues" evidence="6">
    <location>
        <begin position="1"/>
        <end position="12"/>
    </location>
</feature>
<dbReference type="Pfam" id="PF08069">
    <property type="entry name" value="Ribosomal_S13_N"/>
    <property type="match status" value="1"/>
</dbReference>
<comment type="caution">
    <text evidence="8">The sequence shown here is derived from an EMBL/GenBank/DDBJ whole genome shotgun (WGS) entry which is preliminary data.</text>
</comment>
<evidence type="ECO:0000259" key="7">
    <source>
        <dbReference type="SMART" id="SM01386"/>
    </source>
</evidence>
<dbReference type="PANTHER" id="PTHR11885">
    <property type="entry name" value="RIBOSOMAL PROTEIN S15P/S13E"/>
    <property type="match status" value="1"/>
</dbReference>
<feature type="domain" description="Small ribosomal subunit protein uS15 N-terminal" evidence="7">
    <location>
        <begin position="1"/>
        <end position="60"/>
    </location>
</feature>
<evidence type="ECO:0000313" key="8">
    <source>
        <dbReference type="EMBL" id="MDF0591359.1"/>
    </source>
</evidence>
<gene>
    <name evidence="4" type="primary">rps15</name>
    <name evidence="8" type="ORF">P0O15_09335</name>
</gene>
<dbReference type="Proteomes" id="UP001220010">
    <property type="component" value="Unassembled WGS sequence"/>
</dbReference>
<evidence type="ECO:0000256" key="5">
    <source>
        <dbReference type="RuleBase" id="RU003919"/>
    </source>
</evidence>
<dbReference type="GO" id="GO:0005840">
    <property type="term" value="C:ribosome"/>
    <property type="evidence" value="ECO:0007669"/>
    <property type="project" value="UniProtKB-KW"/>
</dbReference>
<accession>A0ABT5X9H2</accession>
<dbReference type="InterPro" id="IPR023029">
    <property type="entry name" value="Ribosomal_uS15_arc_euk"/>
</dbReference>
<dbReference type="Pfam" id="PF00312">
    <property type="entry name" value="Ribosomal_S15"/>
    <property type="match status" value="1"/>
</dbReference>
<comment type="subunit">
    <text evidence="4">Part of the 30S ribosomal subunit.</text>
</comment>
<evidence type="ECO:0000256" key="4">
    <source>
        <dbReference type="HAMAP-Rule" id="MF_01343"/>
    </source>
</evidence>
<dbReference type="SMART" id="SM01386">
    <property type="entry name" value="Ribosomal_S13_N"/>
    <property type="match status" value="1"/>
</dbReference>
<sequence length="151" mass="17530">MARMHTRRKGSSRSRPPFRSTPPEWCDTNKEELGKHVLRLYGNGISPTMIGLTLRDQYGVPSVKPILGTKLTSYLRENAEVPEIPEDLANLMRKAIGMRKHLASNKKDLHNRRWLNLTENKIRRLAKYYRSTGRLPSTWQYKPQTAEMLIT</sequence>
<dbReference type="InterPro" id="IPR000589">
    <property type="entry name" value="Ribosomal_uS15"/>
</dbReference>
<dbReference type="Gene3D" id="1.10.287.10">
    <property type="entry name" value="S15/NS1, RNA-binding"/>
    <property type="match status" value="1"/>
</dbReference>